<evidence type="ECO:0000259" key="1">
    <source>
        <dbReference type="Pfam" id="PF07700"/>
    </source>
</evidence>
<dbReference type="EMBL" id="MU827800">
    <property type="protein sequence ID" value="KAJ7327753.1"/>
    <property type="molecule type" value="Genomic_DNA"/>
</dbReference>
<dbReference type="AlphaFoldDB" id="A0A9W9YD13"/>
<reference evidence="2" key="1">
    <citation type="submission" date="2023-01" db="EMBL/GenBank/DDBJ databases">
        <title>Genome assembly of the deep-sea coral Lophelia pertusa.</title>
        <authorList>
            <person name="Herrera S."/>
            <person name="Cordes E."/>
        </authorList>
    </citation>
    <scope>NUCLEOTIDE SEQUENCE</scope>
    <source>
        <strain evidence="2">USNM1676648</strain>
        <tissue evidence="2">Polyp</tissue>
    </source>
</reference>
<gene>
    <name evidence="2" type="ORF">OS493_026632</name>
</gene>
<proteinExistence type="predicted"/>
<protein>
    <recommendedName>
        <fullName evidence="1">Heme NO-binding domain-containing protein</fullName>
    </recommendedName>
</protein>
<dbReference type="SUPFAM" id="SSF111126">
    <property type="entry name" value="Ligand-binding domain in the NO signalling and Golgi transport"/>
    <property type="match status" value="1"/>
</dbReference>
<dbReference type="GO" id="GO:0004383">
    <property type="term" value="F:guanylate cyclase activity"/>
    <property type="evidence" value="ECO:0007669"/>
    <property type="project" value="TreeGrafter"/>
</dbReference>
<comment type="caution">
    <text evidence="2">The sequence shown here is derived from an EMBL/GenBank/DDBJ whole genome shotgun (WGS) entry which is preliminary data.</text>
</comment>
<dbReference type="PANTHER" id="PTHR45655">
    <property type="entry name" value="GUANYLATE CYCLASE SOLUBLE SUBUNIT BETA-2"/>
    <property type="match status" value="1"/>
</dbReference>
<dbReference type="GO" id="GO:0019934">
    <property type="term" value="P:cGMP-mediated signaling"/>
    <property type="evidence" value="ECO:0007669"/>
    <property type="project" value="TreeGrafter"/>
</dbReference>
<dbReference type="InterPro" id="IPR011644">
    <property type="entry name" value="Heme_NO-bd"/>
</dbReference>
<dbReference type="OrthoDB" id="6127067at2759"/>
<dbReference type="Proteomes" id="UP001163046">
    <property type="component" value="Unassembled WGS sequence"/>
</dbReference>
<dbReference type="PANTHER" id="PTHR45655:SF13">
    <property type="entry name" value="SOLUBLE GUANYLATE CYCLASE GCY-32-RELATED"/>
    <property type="match status" value="1"/>
</dbReference>
<sequence length="87" mass="9638">MYGFVHCALADLVLSKFGEDVWRSIIEKAGVELDGGSYLIHKIYDDEETLSLIAAACETLGLPLNDVLEAFGAHFLEYCVHLDMIAF</sequence>
<accession>A0A9W9YD13</accession>
<dbReference type="Gene3D" id="3.90.1520.10">
    <property type="entry name" value="H-NOX domain"/>
    <property type="match status" value="1"/>
</dbReference>
<dbReference type="InterPro" id="IPR024096">
    <property type="entry name" value="NO_sig/Golgi_transp_ligand-bd"/>
</dbReference>
<dbReference type="GO" id="GO:0020037">
    <property type="term" value="F:heme binding"/>
    <property type="evidence" value="ECO:0007669"/>
    <property type="project" value="InterPro"/>
</dbReference>
<dbReference type="Pfam" id="PF07700">
    <property type="entry name" value="HNOB"/>
    <property type="match status" value="1"/>
</dbReference>
<dbReference type="GO" id="GO:0070482">
    <property type="term" value="P:response to oxygen levels"/>
    <property type="evidence" value="ECO:0007669"/>
    <property type="project" value="TreeGrafter"/>
</dbReference>
<dbReference type="InterPro" id="IPR038158">
    <property type="entry name" value="H-NOX_domain_sf"/>
</dbReference>
<evidence type="ECO:0000313" key="3">
    <source>
        <dbReference type="Proteomes" id="UP001163046"/>
    </source>
</evidence>
<dbReference type="GO" id="GO:0008074">
    <property type="term" value="C:guanylate cyclase complex, soluble"/>
    <property type="evidence" value="ECO:0007669"/>
    <property type="project" value="TreeGrafter"/>
</dbReference>
<keyword evidence="3" id="KW-1185">Reference proteome</keyword>
<feature type="domain" description="Heme NO-binding" evidence="1">
    <location>
        <begin position="2"/>
        <end position="80"/>
    </location>
</feature>
<organism evidence="2 3">
    <name type="scientific">Desmophyllum pertusum</name>
    <dbReference type="NCBI Taxonomy" id="174260"/>
    <lineage>
        <taxon>Eukaryota</taxon>
        <taxon>Metazoa</taxon>
        <taxon>Cnidaria</taxon>
        <taxon>Anthozoa</taxon>
        <taxon>Hexacorallia</taxon>
        <taxon>Scleractinia</taxon>
        <taxon>Caryophylliina</taxon>
        <taxon>Caryophylliidae</taxon>
        <taxon>Desmophyllum</taxon>
    </lineage>
</organism>
<evidence type="ECO:0000313" key="2">
    <source>
        <dbReference type="EMBL" id="KAJ7327753.1"/>
    </source>
</evidence>
<name>A0A9W9YD13_9CNID</name>